<protein>
    <submittedName>
        <fullName evidence="2">ImmA/IrrE family metallo-endopeptidase</fullName>
    </submittedName>
</protein>
<sequence length="137" mass="16202">MDSISPRLLSKLRELDIDLIFTKMQRRGFYWPKERAIVINETILGANDVNFEIAHELAHALENHDTYGVLYKRSFVWNSKIESEANLLAVKMLIDVYLEENDMEFEQLNSTKFMEYYGIRSCLFEEVDKTLRSNFSH</sequence>
<dbReference type="EMBL" id="CP046123">
    <property type="protein sequence ID" value="QGN29142.1"/>
    <property type="molecule type" value="Genomic_DNA"/>
</dbReference>
<feature type="domain" description="IrrE N-terminal-like" evidence="1">
    <location>
        <begin position="15"/>
        <end position="95"/>
    </location>
</feature>
<evidence type="ECO:0000313" key="3">
    <source>
        <dbReference type="Proteomes" id="UP000422837"/>
    </source>
</evidence>
<evidence type="ECO:0000259" key="1">
    <source>
        <dbReference type="Pfam" id="PF06114"/>
    </source>
</evidence>
<name>A0ABD6YZI4_ENTCA</name>
<dbReference type="Gene3D" id="1.10.10.2910">
    <property type="match status" value="1"/>
</dbReference>
<dbReference type="AlphaFoldDB" id="A0ABD6YZI4"/>
<dbReference type="Proteomes" id="UP000422837">
    <property type="component" value="Chromosome"/>
</dbReference>
<accession>A0ABD6YZI4</accession>
<dbReference type="Pfam" id="PF06114">
    <property type="entry name" value="Peptidase_M78"/>
    <property type="match status" value="1"/>
</dbReference>
<dbReference type="InterPro" id="IPR010359">
    <property type="entry name" value="IrrE_HExxH"/>
</dbReference>
<reference evidence="2 3" key="1">
    <citation type="submission" date="2019-11" db="EMBL/GenBank/DDBJ databases">
        <title>Detection and genome characteristic of a blood enterococcus casselifavus isolate from Zhengzhou,china.</title>
        <authorList>
            <person name="Wen P."/>
        </authorList>
    </citation>
    <scope>NUCLEOTIDE SEQUENCE [LARGE SCALE GENOMIC DNA]</scope>
    <source>
        <strain evidence="2 3">EC291</strain>
    </source>
</reference>
<evidence type="ECO:0000313" key="2">
    <source>
        <dbReference type="EMBL" id="QGN29142.1"/>
    </source>
</evidence>
<gene>
    <name evidence="2" type="ORF">GFU50_06350</name>
</gene>
<proteinExistence type="predicted"/>
<organism evidence="2 3">
    <name type="scientific">Enterococcus casseliflavus</name>
    <name type="common">Enterococcus flavescens</name>
    <dbReference type="NCBI Taxonomy" id="37734"/>
    <lineage>
        <taxon>Bacteria</taxon>
        <taxon>Bacillati</taxon>
        <taxon>Bacillota</taxon>
        <taxon>Bacilli</taxon>
        <taxon>Lactobacillales</taxon>
        <taxon>Enterococcaceae</taxon>
        <taxon>Enterococcus</taxon>
    </lineage>
</organism>
<dbReference type="RefSeq" id="WP_034872770.1">
    <property type="nucleotide sequence ID" value="NZ_CP046123.1"/>
</dbReference>